<keyword evidence="6" id="KW-1185">Reference proteome</keyword>
<dbReference type="GO" id="GO:0005829">
    <property type="term" value="C:cytosol"/>
    <property type="evidence" value="ECO:0007669"/>
    <property type="project" value="TreeGrafter"/>
</dbReference>
<dbReference type="InterPro" id="IPR045097">
    <property type="entry name" value="Thymidate_synth/dCMP_Mease"/>
</dbReference>
<evidence type="ECO:0000256" key="1">
    <source>
        <dbReference type="ARBA" id="ARBA00004992"/>
    </source>
</evidence>
<dbReference type="Gene3D" id="3.30.572.10">
    <property type="entry name" value="Thymidylate synthase/dCMP hydroxymethylase domain"/>
    <property type="match status" value="1"/>
</dbReference>
<dbReference type="Proteomes" id="UP000887565">
    <property type="component" value="Unplaced"/>
</dbReference>
<dbReference type="SUPFAM" id="SSF55831">
    <property type="entry name" value="Thymidylate synthase/dCMP hydroxymethylase"/>
    <property type="match status" value="1"/>
</dbReference>
<evidence type="ECO:0000256" key="4">
    <source>
        <dbReference type="ARBA" id="ARBA00022679"/>
    </source>
</evidence>
<dbReference type="GO" id="GO:0004799">
    <property type="term" value="F:thymidylate synthase activity"/>
    <property type="evidence" value="ECO:0007669"/>
    <property type="project" value="TreeGrafter"/>
</dbReference>
<dbReference type="GO" id="GO:0005739">
    <property type="term" value="C:mitochondrion"/>
    <property type="evidence" value="ECO:0007669"/>
    <property type="project" value="TreeGrafter"/>
</dbReference>
<dbReference type="AlphaFoldDB" id="A0A915JNJ9"/>
<dbReference type="Pfam" id="PF00303">
    <property type="entry name" value="Thymidylat_synt"/>
    <property type="match status" value="1"/>
</dbReference>
<organism evidence="6 7">
    <name type="scientific">Romanomermis culicivorax</name>
    <name type="common">Nematode worm</name>
    <dbReference type="NCBI Taxonomy" id="13658"/>
    <lineage>
        <taxon>Eukaryota</taxon>
        <taxon>Metazoa</taxon>
        <taxon>Ecdysozoa</taxon>
        <taxon>Nematoda</taxon>
        <taxon>Enoplea</taxon>
        <taxon>Dorylaimia</taxon>
        <taxon>Mermithida</taxon>
        <taxon>Mermithoidea</taxon>
        <taxon>Mermithidae</taxon>
        <taxon>Romanomermis</taxon>
    </lineage>
</organism>
<keyword evidence="3" id="KW-0489">Methyltransferase</keyword>
<dbReference type="InterPro" id="IPR023451">
    <property type="entry name" value="Thymidate_synth/dCMP_Mease_dom"/>
</dbReference>
<evidence type="ECO:0000259" key="5">
    <source>
        <dbReference type="Pfam" id="PF00303"/>
    </source>
</evidence>
<evidence type="ECO:0000313" key="6">
    <source>
        <dbReference type="Proteomes" id="UP000887565"/>
    </source>
</evidence>
<protein>
    <recommendedName>
        <fullName evidence="2">Thymidylate synthase</fullName>
    </recommendedName>
</protein>
<dbReference type="PANTHER" id="PTHR11548">
    <property type="entry name" value="THYMIDYLATE SYNTHASE 1"/>
    <property type="match status" value="1"/>
</dbReference>
<sequence length="35" mass="3962">MISHVTDLKPGDFVHTIGDAHVYVNHVEALKEQFL</sequence>
<proteinExistence type="predicted"/>
<reference evidence="7" key="1">
    <citation type="submission" date="2022-11" db="UniProtKB">
        <authorList>
            <consortium name="WormBaseParasite"/>
        </authorList>
    </citation>
    <scope>IDENTIFICATION</scope>
</reference>
<feature type="domain" description="Thymidylate synthase/dCMP hydroxymethylase" evidence="5">
    <location>
        <begin position="1"/>
        <end position="33"/>
    </location>
</feature>
<evidence type="ECO:0000256" key="2">
    <source>
        <dbReference type="ARBA" id="ARBA00015931"/>
    </source>
</evidence>
<dbReference type="GO" id="GO:0032259">
    <property type="term" value="P:methylation"/>
    <property type="evidence" value="ECO:0007669"/>
    <property type="project" value="UniProtKB-KW"/>
</dbReference>
<evidence type="ECO:0000313" key="7">
    <source>
        <dbReference type="WBParaSite" id="nRc.2.0.1.t27819-RA"/>
    </source>
</evidence>
<name>A0A915JNJ9_ROMCU</name>
<dbReference type="WBParaSite" id="nRc.2.0.1.t27819-RA">
    <property type="protein sequence ID" value="nRc.2.0.1.t27819-RA"/>
    <property type="gene ID" value="nRc.2.0.1.g27819"/>
</dbReference>
<evidence type="ECO:0000256" key="3">
    <source>
        <dbReference type="ARBA" id="ARBA00022603"/>
    </source>
</evidence>
<dbReference type="GO" id="GO:0006231">
    <property type="term" value="P:dTMP biosynthetic process"/>
    <property type="evidence" value="ECO:0007669"/>
    <property type="project" value="TreeGrafter"/>
</dbReference>
<comment type="pathway">
    <text evidence="1">Pyrimidine metabolism; dTTP biosynthesis.</text>
</comment>
<keyword evidence="4" id="KW-0808">Transferase</keyword>
<dbReference type="InterPro" id="IPR036926">
    <property type="entry name" value="Thymidate_synth/dCMP_Mease_sf"/>
</dbReference>
<accession>A0A915JNJ9</accession>
<dbReference type="PANTHER" id="PTHR11548:SF2">
    <property type="entry name" value="THYMIDYLATE SYNTHASE"/>
    <property type="match status" value="1"/>
</dbReference>